<dbReference type="EMBL" id="QPFP01000008">
    <property type="protein sequence ID" value="TEB35015.1"/>
    <property type="molecule type" value="Genomic_DNA"/>
</dbReference>
<sequence>MLCDLGLHCFASAWTMIFGASYIMWYFDRASHFLANIASSVAWLLSTSILWGVAAGVMHVTRTGGNCAGHPIISRCRQSLTVEALGWSEFGICLLAMFATCFWIYATRKISKTATDSAARLV</sequence>
<name>A0A4Y7TLE9_COPMI</name>
<dbReference type="OrthoDB" id="3226059at2759"/>
<comment type="caution">
    <text evidence="2">The sequence shown here is derived from an EMBL/GenBank/DDBJ whole genome shotgun (WGS) entry which is preliminary data.</text>
</comment>
<evidence type="ECO:0000313" key="2">
    <source>
        <dbReference type="EMBL" id="TEB35015.1"/>
    </source>
</evidence>
<evidence type="ECO:0008006" key="4">
    <source>
        <dbReference type="Google" id="ProtNLM"/>
    </source>
</evidence>
<dbReference type="AlphaFoldDB" id="A0A4Y7TLE9"/>
<protein>
    <recommendedName>
        <fullName evidence="4">MARVEL domain-containing protein</fullName>
    </recommendedName>
</protein>
<organism evidence="2 3">
    <name type="scientific">Coprinellus micaceus</name>
    <name type="common">Glistening ink-cap mushroom</name>
    <name type="synonym">Coprinus micaceus</name>
    <dbReference type="NCBI Taxonomy" id="71717"/>
    <lineage>
        <taxon>Eukaryota</taxon>
        <taxon>Fungi</taxon>
        <taxon>Dikarya</taxon>
        <taxon>Basidiomycota</taxon>
        <taxon>Agaricomycotina</taxon>
        <taxon>Agaricomycetes</taxon>
        <taxon>Agaricomycetidae</taxon>
        <taxon>Agaricales</taxon>
        <taxon>Agaricineae</taxon>
        <taxon>Psathyrellaceae</taxon>
        <taxon>Coprinellus</taxon>
    </lineage>
</organism>
<feature type="transmembrane region" description="Helical" evidence="1">
    <location>
        <begin position="33"/>
        <end position="54"/>
    </location>
</feature>
<proteinExistence type="predicted"/>
<gene>
    <name evidence="2" type="ORF">FA13DRAFT_1431478</name>
</gene>
<keyword evidence="1" id="KW-1133">Transmembrane helix</keyword>
<keyword evidence="1" id="KW-0812">Transmembrane</keyword>
<keyword evidence="3" id="KW-1185">Reference proteome</keyword>
<dbReference type="Proteomes" id="UP000298030">
    <property type="component" value="Unassembled WGS sequence"/>
</dbReference>
<accession>A0A4Y7TLE9</accession>
<keyword evidence="1" id="KW-0472">Membrane</keyword>
<evidence type="ECO:0000256" key="1">
    <source>
        <dbReference type="SAM" id="Phobius"/>
    </source>
</evidence>
<evidence type="ECO:0000313" key="3">
    <source>
        <dbReference type="Proteomes" id="UP000298030"/>
    </source>
</evidence>
<feature type="transmembrane region" description="Helical" evidence="1">
    <location>
        <begin position="7"/>
        <end position="27"/>
    </location>
</feature>
<reference evidence="2 3" key="1">
    <citation type="journal article" date="2019" name="Nat. Ecol. Evol.">
        <title>Megaphylogeny resolves global patterns of mushroom evolution.</title>
        <authorList>
            <person name="Varga T."/>
            <person name="Krizsan K."/>
            <person name="Foldi C."/>
            <person name="Dima B."/>
            <person name="Sanchez-Garcia M."/>
            <person name="Sanchez-Ramirez S."/>
            <person name="Szollosi G.J."/>
            <person name="Szarkandi J.G."/>
            <person name="Papp V."/>
            <person name="Albert L."/>
            <person name="Andreopoulos W."/>
            <person name="Angelini C."/>
            <person name="Antonin V."/>
            <person name="Barry K.W."/>
            <person name="Bougher N.L."/>
            <person name="Buchanan P."/>
            <person name="Buyck B."/>
            <person name="Bense V."/>
            <person name="Catcheside P."/>
            <person name="Chovatia M."/>
            <person name="Cooper J."/>
            <person name="Damon W."/>
            <person name="Desjardin D."/>
            <person name="Finy P."/>
            <person name="Geml J."/>
            <person name="Haridas S."/>
            <person name="Hughes K."/>
            <person name="Justo A."/>
            <person name="Karasinski D."/>
            <person name="Kautmanova I."/>
            <person name="Kiss B."/>
            <person name="Kocsube S."/>
            <person name="Kotiranta H."/>
            <person name="LaButti K.M."/>
            <person name="Lechner B.E."/>
            <person name="Liimatainen K."/>
            <person name="Lipzen A."/>
            <person name="Lukacs Z."/>
            <person name="Mihaltcheva S."/>
            <person name="Morgado L.N."/>
            <person name="Niskanen T."/>
            <person name="Noordeloos M.E."/>
            <person name="Ohm R.A."/>
            <person name="Ortiz-Santana B."/>
            <person name="Ovrebo C."/>
            <person name="Racz N."/>
            <person name="Riley R."/>
            <person name="Savchenko A."/>
            <person name="Shiryaev A."/>
            <person name="Soop K."/>
            <person name="Spirin V."/>
            <person name="Szebenyi C."/>
            <person name="Tomsovsky M."/>
            <person name="Tulloss R.E."/>
            <person name="Uehling J."/>
            <person name="Grigoriev I.V."/>
            <person name="Vagvolgyi C."/>
            <person name="Papp T."/>
            <person name="Martin F.M."/>
            <person name="Miettinen O."/>
            <person name="Hibbett D.S."/>
            <person name="Nagy L.G."/>
        </authorList>
    </citation>
    <scope>NUCLEOTIDE SEQUENCE [LARGE SCALE GENOMIC DNA]</scope>
    <source>
        <strain evidence="2 3">FP101781</strain>
    </source>
</reference>
<feature type="transmembrane region" description="Helical" evidence="1">
    <location>
        <begin position="84"/>
        <end position="106"/>
    </location>
</feature>